<dbReference type="InterPro" id="IPR000008">
    <property type="entry name" value="C2_dom"/>
</dbReference>
<comment type="caution">
    <text evidence="4">The sequence shown here is derived from an EMBL/GenBank/DDBJ whole genome shotgun (WGS) entry which is preliminary data.</text>
</comment>
<dbReference type="SUPFAM" id="SSF49562">
    <property type="entry name" value="C2 domain (Calcium/lipid-binding domain, CaLB)"/>
    <property type="match status" value="1"/>
</dbReference>
<evidence type="ECO:0000313" key="3">
    <source>
        <dbReference type="EMBL" id="GBM80849.1"/>
    </source>
</evidence>
<feature type="non-terminal residue" evidence="4">
    <location>
        <position position="42"/>
    </location>
</feature>
<gene>
    <name evidence="4" type="ORF">AVEN_219825_1</name>
    <name evidence="2" type="ORF">AVEN_49078_1</name>
    <name evidence="3" type="ORF">AVEN_90531_1</name>
</gene>
<dbReference type="EMBL" id="BGPR01107816">
    <property type="protein sequence ID" value="GBM80875.1"/>
    <property type="molecule type" value="Genomic_DNA"/>
</dbReference>
<dbReference type="OrthoDB" id="6421546at2759"/>
<proteinExistence type="predicted"/>
<dbReference type="Gene3D" id="2.60.40.150">
    <property type="entry name" value="C2 domain"/>
    <property type="match status" value="1"/>
</dbReference>
<dbReference type="EMBL" id="BGPR01107807">
    <property type="protein sequence ID" value="GBM80849.1"/>
    <property type="molecule type" value="Genomic_DNA"/>
</dbReference>
<organism evidence="4 5">
    <name type="scientific">Araneus ventricosus</name>
    <name type="common">Orbweaver spider</name>
    <name type="synonym">Epeira ventricosa</name>
    <dbReference type="NCBI Taxonomy" id="182803"/>
    <lineage>
        <taxon>Eukaryota</taxon>
        <taxon>Metazoa</taxon>
        <taxon>Ecdysozoa</taxon>
        <taxon>Arthropoda</taxon>
        <taxon>Chelicerata</taxon>
        <taxon>Arachnida</taxon>
        <taxon>Araneae</taxon>
        <taxon>Araneomorphae</taxon>
        <taxon>Entelegynae</taxon>
        <taxon>Araneoidea</taxon>
        <taxon>Araneidae</taxon>
        <taxon>Araneus</taxon>
    </lineage>
</organism>
<feature type="domain" description="C2" evidence="1">
    <location>
        <begin position="1"/>
        <end position="42"/>
    </location>
</feature>
<keyword evidence="5" id="KW-1185">Reference proteome</keyword>
<evidence type="ECO:0000313" key="2">
    <source>
        <dbReference type="EMBL" id="GBM80834.1"/>
    </source>
</evidence>
<accession>A0A4Y2ITB0</accession>
<name>A0A4Y2ITB0_ARAVE</name>
<dbReference type="PROSITE" id="PS50004">
    <property type="entry name" value="C2"/>
    <property type="match status" value="1"/>
</dbReference>
<evidence type="ECO:0000259" key="1">
    <source>
        <dbReference type="PROSITE" id="PS50004"/>
    </source>
</evidence>
<dbReference type="InterPro" id="IPR035892">
    <property type="entry name" value="C2_domain_sf"/>
</dbReference>
<dbReference type="EMBL" id="BGPR01107804">
    <property type="protein sequence ID" value="GBM80834.1"/>
    <property type="molecule type" value="Genomic_DNA"/>
</dbReference>
<evidence type="ECO:0000313" key="4">
    <source>
        <dbReference type="EMBL" id="GBM80875.1"/>
    </source>
</evidence>
<dbReference type="Proteomes" id="UP000499080">
    <property type="component" value="Unassembled WGS sequence"/>
</dbReference>
<dbReference type="AlphaFoldDB" id="A0A4Y2ITB0"/>
<reference evidence="4 5" key="1">
    <citation type="journal article" date="2019" name="Sci. Rep.">
        <title>Orb-weaving spider Araneus ventricosus genome elucidates the spidroin gene catalogue.</title>
        <authorList>
            <person name="Kono N."/>
            <person name="Nakamura H."/>
            <person name="Ohtoshi R."/>
            <person name="Moran D.A.P."/>
            <person name="Shinohara A."/>
            <person name="Yoshida Y."/>
            <person name="Fujiwara M."/>
            <person name="Mori M."/>
            <person name="Tomita M."/>
            <person name="Arakawa K."/>
        </authorList>
    </citation>
    <scope>NUCLEOTIDE SEQUENCE [LARGE SCALE GENOMIC DNA]</scope>
</reference>
<sequence length="42" mass="5061">MFKTLDPQWLEQFNLHVYADQPKILEISVYDKDFHGKDDFMG</sequence>
<protein>
    <recommendedName>
        <fullName evidence="1">C2 domain-containing protein</fullName>
    </recommendedName>
</protein>
<evidence type="ECO:0000313" key="5">
    <source>
        <dbReference type="Proteomes" id="UP000499080"/>
    </source>
</evidence>
<dbReference type="Pfam" id="PF00168">
    <property type="entry name" value="C2"/>
    <property type="match status" value="1"/>
</dbReference>